<dbReference type="Pfam" id="PF23654">
    <property type="entry name" value="ARM_LIN_2nd"/>
    <property type="match status" value="1"/>
</dbReference>
<dbReference type="Gene3D" id="1.25.10.10">
    <property type="entry name" value="Leucine-rich Repeat Variant"/>
    <property type="match status" value="1"/>
</dbReference>
<dbReference type="Pfam" id="PF23628">
    <property type="entry name" value="ARM_LIN_C"/>
    <property type="match status" value="1"/>
</dbReference>
<dbReference type="AlphaFoldDB" id="A0A5A7TPE9"/>
<dbReference type="EMBL" id="SSTE01015327">
    <property type="protein sequence ID" value="KAA0043295.1"/>
    <property type="molecule type" value="Genomic_DNA"/>
</dbReference>
<dbReference type="PANTHER" id="PTHR35549:SF3">
    <property type="entry name" value="E3 UBIQUITIN-PROTEIN LIGASE LIN"/>
    <property type="match status" value="1"/>
</dbReference>
<dbReference type="STRING" id="1194695.A0A5A7TPE9"/>
<dbReference type="PANTHER" id="PTHR35549">
    <property type="entry name" value="OS04G0584500 PROTEIN"/>
    <property type="match status" value="1"/>
</dbReference>
<proteinExistence type="predicted"/>
<comment type="caution">
    <text evidence="3">The sequence shown here is derived from an EMBL/GenBank/DDBJ whole genome shotgun (WGS) entry which is preliminary data.</text>
</comment>
<protein>
    <submittedName>
        <fullName evidence="3">E3 ubiquitin-protein ligase LIN-2</fullName>
    </submittedName>
</protein>
<dbReference type="Proteomes" id="UP000321393">
    <property type="component" value="Unassembled WGS sequence"/>
</dbReference>
<dbReference type="InterPro" id="IPR011989">
    <property type="entry name" value="ARM-like"/>
</dbReference>
<dbReference type="InterPro" id="IPR056514">
    <property type="entry name" value="ARM_LIN_2nd"/>
</dbReference>
<sequence>MSSVLDYRSHNTESWRETVKSDYFRFFTCQSITKEYLESSNVITKNSSVRVEGRNHLLSNDLSKAITAICSSDILSECEIAIRVVTKAWLDAHGDTTIEVALSKPPVVEGMLEVLLASDDDEILELVISFLAELAVRSEVIRQMILNSDPQLQVFLKLLKSSSLFLKASILLYLSKPQAKQMISVEWLPLVLRVLEFGGQLQTLFSVRCKPHEAAFYLLDQLLKGFDEDRNLENSRHLISLGGLSLLLRRLERGEIEERKNSVSIISCCVQADGSCRNYLAENLNKASLLELIVHESNKNSGRGGLALLVDLLCLSRRTRITKLLDGLKEGWSGLGIMNILSVYLQRALPEEQPLVATMLLQLDFMEDALNCSIFREEAIVTIITALNARISGEKVQDNLARALLILGGRFSCTGEPSTENWLLKLAGFRENSGDSSHSKHLYDDVVLLYEEEEEVVNWQLKAATVLFNHGHKSLLSSLSTSMTSCVRPSLAKACLITLSWMSRYLFVIRDEKLCLMAPSILVPALIKYLNHDKAVEDQVLASYSLLNLGKYTECKHIFRLFDEEALDHLRNLSLVTWTAEELILIITSGSMHPHTEQENSHTQGSTRK</sequence>
<evidence type="ECO:0000313" key="3">
    <source>
        <dbReference type="EMBL" id="KAA0043295.1"/>
    </source>
</evidence>
<reference evidence="3 4" key="1">
    <citation type="submission" date="2019-08" db="EMBL/GenBank/DDBJ databases">
        <title>Draft genome sequences of two oriental melons (Cucumis melo L. var makuwa).</title>
        <authorList>
            <person name="Kwon S.-Y."/>
        </authorList>
    </citation>
    <scope>NUCLEOTIDE SEQUENCE [LARGE SCALE GENOMIC DNA]</scope>
    <source>
        <strain evidence="4">cv. SW 3</strain>
        <tissue evidence="3">Leaf</tissue>
    </source>
</reference>
<dbReference type="InterPro" id="IPR055566">
    <property type="entry name" value="ARM_LIN"/>
</dbReference>
<dbReference type="OrthoDB" id="635642at2759"/>
<dbReference type="SUPFAM" id="SSF48371">
    <property type="entry name" value="ARM repeat"/>
    <property type="match status" value="2"/>
</dbReference>
<evidence type="ECO:0000259" key="1">
    <source>
        <dbReference type="Pfam" id="PF23628"/>
    </source>
</evidence>
<accession>A0A5A7TPE9</accession>
<feature type="domain" description="Putative E3 ubiquitin-protein ligase LIN ARM repeats" evidence="2">
    <location>
        <begin position="58"/>
        <end position="220"/>
    </location>
</feature>
<gene>
    <name evidence="3" type="ORF">E6C27_scaffold110G001890</name>
</gene>
<evidence type="ECO:0000259" key="2">
    <source>
        <dbReference type="Pfam" id="PF23654"/>
    </source>
</evidence>
<dbReference type="InterPro" id="IPR016024">
    <property type="entry name" value="ARM-type_fold"/>
</dbReference>
<organism evidence="3 4">
    <name type="scientific">Cucumis melo var. makuwa</name>
    <name type="common">Oriental melon</name>
    <dbReference type="NCBI Taxonomy" id="1194695"/>
    <lineage>
        <taxon>Eukaryota</taxon>
        <taxon>Viridiplantae</taxon>
        <taxon>Streptophyta</taxon>
        <taxon>Embryophyta</taxon>
        <taxon>Tracheophyta</taxon>
        <taxon>Spermatophyta</taxon>
        <taxon>Magnoliopsida</taxon>
        <taxon>eudicotyledons</taxon>
        <taxon>Gunneridae</taxon>
        <taxon>Pentapetalae</taxon>
        <taxon>rosids</taxon>
        <taxon>fabids</taxon>
        <taxon>Cucurbitales</taxon>
        <taxon>Cucurbitaceae</taxon>
        <taxon>Benincaseae</taxon>
        <taxon>Cucumis</taxon>
    </lineage>
</organism>
<feature type="domain" description="Putative E3 ubiquitin-protein ligase LIN ARM-like" evidence="1">
    <location>
        <begin position="221"/>
        <end position="587"/>
    </location>
</feature>
<evidence type="ECO:0000313" key="4">
    <source>
        <dbReference type="Proteomes" id="UP000321393"/>
    </source>
</evidence>
<name>A0A5A7TPE9_CUCMM</name>